<dbReference type="KEGG" id="tml:GSTUM_00000222001"/>
<dbReference type="Pfam" id="PF08386">
    <property type="entry name" value="Abhydrolase_4"/>
    <property type="match status" value="1"/>
</dbReference>
<dbReference type="InterPro" id="IPR051601">
    <property type="entry name" value="Serine_prot/Carboxylest_S33"/>
</dbReference>
<accession>D5G504</accession>
<dbReference type="InParanoid" id="D5G504"/>
<name>D5G504_TUBMM</name>
<dbReference type="GO" id="GO:0016787">
    <property type="term" value="F:hydrolase activity"/>
    <property type="evidence" value="ECO:0007669"/>
    <property type="project" value="UniProtKB-KW"/>
</dbReference>
<dbReference type="eggNOG" id="ENOG502RY03">
    <property type="taxonomic scope" value="Eukaryota"/>
</dbReference>
<organism evidence="5 6">
    <name type="scientific">Tuber melanosporum (strain Mel28)</name>
    <name type="common">Perigord black truffle</name>
    <dbReference type="NCBI Taxonomy" id="656061"/>
    <lineage>
        <taxon>Eukaryota</taxon>
        <taxon>Fungi</taxon>
        <taxon>Dikarya</taxon>
        <taxon>Ascomycota</taxon>
        <taxon>Pezizomycotina</taxon>
        <taxon>Pezizomycetes</taxon>
        <taxon>Pezizales</taxon>
        <taxon>Tuberaceae</taxon>
        <taxon>Tuber</taxon>
    </lineage>
</organism>
<gene>
    <name evidence="5" type="ORF">GSTUM_00000222001</name>
</gene>
<dbReference type="PANTHER" id="PTHR43248">
    <property type="entry name" value="2-SUCCINYL-6-HYDROXY-2,4-CYCLOHEXADIENE-1-CARBOXYLATE SYNTHASE"/>
    <property type="match status" value="1"/>
</dbReference>
<feature type="domain" description="AB hydrolase-1" evidence="3">
    <location>
        <begin position="132"/>
        <end position="300"/>
    </location>
</feature>
<evidence type="ECO:0000313" key="6">
    <source>
        <dbReference type="Proteomes" id="UP000006911"/>
    </source>
</evidence>
<reference evidence="5 6" key="1">
    <citation type="journal article" date="2010" name="Nature">
        <title>Perigord black truffle genome uncovers evolutionary origins and mechanisms of symbiosis.</title>
        <authorList>
            <person name="Martin F."/>
            <person name="Kohler A."/>
            <person name="Murat C."/>
            <person name="Balestrini R."/>
            <person name="Coutinho P.M."/>
            <person name="Jaillon O."/>
            <person name="Montanini B."/>
            <person name="Morin E."/>
            <person name="Noel B."/>
            <person name="Percudani R."/>
            <person name="Porcel B."/>
            <person name="Rubini A."/>
            <person name="Amicucci A."/>
            <person name="Amselem J."/>
            <person name="Anthouard V."/>
            <person name="Arcioni S."/>
            <person name="Artiguenave F."/>
            <person name="Aury J.M."/>
            <person name="Ballario P."/>
            <person name="Bolchi A."/>
            <person name="Brenna A."/>
            <person name="Brun A."/>
            <person name="Buee M."/>
            <person name="Cantarel B."/>
            <person name="Chevalier G."/>
            <person name="Couloux A."/>
            <person name="Da Silva C."/>
            <person name="Denoeud F."/>
            <person name="Duplessis S."/>
            <person name="Ghignone S."/>
            <person name="Hilselberger B."/>
            <person name="Iotti M."/>
            <person name="Marcais B."/>
            <person name="Mello A."/>
            <person name="Miranda M."/>
            <person name="Pacioni G."/>
            <person name="Quesneville H."/>
            <person name="Riccioni C."/>
            <person name="Ruotolo R."/>
            <person name="Splivallo R."/>
            <person name="Stocchi V."/>
            <person name="Tisserant E."/>
            <person name="Viscomi A.R."/>
            <person name="Zambonelli A."/>
            <person name="Zampieri E."/>
            <person name="Henrissat B."/>
            <person name="Lebrun M.H."/>
            <person name="Paolocci F."/>
            <person name="Bonfante P."/>
            <person name="Ottonello S."/>
            <person name="Wincker P."/>
        </authorList>
    </citation>
    <scope>NUCLEOTIDE SEQUENCE [LARGE SCALE GENOMIC DNA]</scope>
    <source>
        <strain evidence="5 6">Mel28</strain>
    </source>
</reference>
<dbReference type="GeneID" id="9186294"/>
<dbReference type="EMBL" id="FN429994">
    <property type="protein sequence ID" value="CAZ79597.1"/>
    <property type="molecule type" value="Genomic_DNA"/>
</dbReference>
<evidence type="ECO:0000256" key="1">
    <source>
        <dbReference type="ARBA" id="ARBA00010088"/>
    </source>
</evidence>
<evidence type="ECO:0000256" key="2">
    <source>
        <dbReference type="ARBA" id="ARBA00022801"/>
    </source>
</evidence>
<dbReference type="HOGENOM" id="CLU_013364_5_2_1"/>
<dbReference type="OMA" id="WAEIRMS"/>
<dbReference type="Pfam" id="PF00561">
    <property type="entry name" value="Abhydrolase_1"/>
    <property type="match status" value="1"/>
</dbReference>
<dbReference type="PANTHER" id="PTHR43248:SF25">
    <property type="entry name" value="AB HYDROLASE-1 DOMAIN-CONTAINING PROTEIN-RELATED"/>
    <property type="match status" value="1"/>
</dbReference>
<dbReference type="SUPFAM" id="SSF53474">
    <property type="entry name" value="alpha/beta-Hydrolases"/>
    <property type="match status" value="1"/>
</dbReference>
<proteinExistence type="inferred from homology"/>
<keyword evidence="2" id="KW-0378">Hydrolase</keyword>
<evidence type="ECO:0000313" key="5">
    <source>
        <dbReference type="EMBL" id="CAZ79597.1"/>
    </source>
</evidence>
<feature type="domain" description="Peptidase S33 tripeptidyl aminopeptidase-like C-terminal" evidence="4">
    <location>
        <begin position="465"/>
        <end position="568"/>
    </location>
</feature>
<dbReference type="Proteomes" id="UP000006911">
    <property type="component" value="Unassembled WGS sequence"/>
</dbReference>
<dbReference type="InterPro" id="IPR029058">
    <property type="entry name" value="AB_hydrolase_fold"/>
</dbReference>
<dbReference type="InterPro" id="IPR013595">
    <property type="entry name" value="Pept_S33_TAP-like_C"/>
</dbReference>
<keyword evidence="6" id="KW-1185">Reference proteome</keyword>
<comment type="similarity">
    <text evidence="1">Belongs to the peptidase S33 family.</text>
</comment>
<dbReference type="AlphaFoldDB" id="D5G504"/>
<sequence>MSYNPAEKFGAPSNGMDSEGKAYVHPGKPRSWGLSKSSKTFLATFMMLLLLYACRVRHSEPLFFVRRPVKGDYGWGDIIPTEDINLYPCFNGHKCARLAVPLDYTNPSPDHTAAIAITILEATDTSRPYGGPVLINPGGPGGSGVYMLLAFGELFQQVIGRHYSIVGFDPRGVNNTTPTFSCFEDSLRRKLFIEKDDGKVLTGGSEVGETYARFKALSESCGTVAGEEKGGYVNTPSVARDMLEISERLWGLSGMSGRGLQYWGLSYGSVLGSTFAAMFPERVERVVVDGICDVEDYYSAAWKANLQDTDKVLASFSTYCSQAGPLRCAFHTGSTPEDITVRLHNLLQKLSAEPLPIPSSQSTTSTPEIITESDVRNLLFASLYAPLGWFPIVAQILAALETGDGRGYLEVARAGFECDCPGGLRTPNTGGGEVALAIACSDGTPVPDDRAAFDEYLRELTSQTKAFGGVWAKLRLGCTNWKFRPKGLAFPGPYSGNTSTPLLIVGNSKDPVTPLRNAHVMSKNFPGSTVLEQNSEGHCSISAPSLCTAQHIRRYFETGEVPATGTVCEADMKPFIGAGDIIKTMSAEDAELLGALEKLAMELMPLFRRDFGPAPNAG</sequence>
<evidence type="ECO:0000259" key="3">
    <source>
        <dbReference type="Pfam" id="PF00561"/>
    </source>
</evidence>
<evidence type="ECO:0000259" key="4">
    <source>
        <dbReference type="Pfam" id="PF08386"/>
    </source>
</evidence>
<dbReference type="STRING" id="656061.D5G504"/>
<dbReference type="RefSeq" id="XP_002835440.1">
    <property type="nucleotide sequence ID" value="XM_002835394.1"/>
</dbReference>
<dbReference type="Gene3D" id="3.40.50.1820">
    <property type="entry name" value="alpha/beta hydrolase"/>
    <property type="match status" value="1"/>
</dbReference>
<dbReference type="InterPro" id="IPR000073">
    <property type="entry name" value="AB_hydrolase_1"/>
</dbReference>
<protein>
    <submittedName>
        <fullName evidence="5">(Perigord truffle) hypothetical protein</fullName>
    </submittedName>
</protein>